<dbReference type="InterPro" id="IPR043128">
    <property type="entry name" value="Rev_trsase/Diguanyl_cyclase"/>
</dbReference>
<feature type="transmembrane region" description="Helical" evidence="1">
    <location>
        <begin position="51"/>
        <end position="74"/>
    </location>
</feature>
<sequence>MLVSGIDNAKLKSWVILFSPLLRTLHLLGPKLPFNISRTYSTLPLQTCWNCLHFLSATTFLSIFLLCLLIWLILTRLSMRCFLVPPLPRPDSMVSIFIFIGLDGTSLALLIKAVCSFFTKNYLPRGVKATALVLIPKHKHASNISDFRPIALCNVLYKCIAKILANRLSLVMPYIVKPNQSGFVKHRISSDNILLAKEILAHCNKNCTKIFCAKLDIRKAFDSVAREFLIARLHQIGFPTQFMNWIKSCIFDVNFSVILNGGLEGYFPSSAGLRQGCPLSPLLFCLVMDAFSSLLDASGFSFSLEGFSITHLLYADDVLIFGEASFDNCHVLNEVLNKFALASGLHINLDKSSIMFPKCLRNSTAICDAVAIHNVCESINYLGIPLSFKVLKIADFMPLIDSLSKKMSGWRAKLLSIAGRLQFFKFTMINSIAYWIRGSIMPKSILKFIKRISSKFLLFGEMDGCKKIHMLSWDKICKPKACGGLGLPSLNALQHAFNCSVITRMYNSNSLFANWLINRYKSPWRPYNFSDSKFWKSICSTAQAAKPFFIFRITSSSPIMLHWDHWCHNCPLSDVPDGLSFLNLMNTELKLREFIVRNNWVLPNSIPLHLQNYISTNCIYDNSLPCLCWYNNSPGSFSEYIKSYYIQEVNVAWANHIWHKNSVLRFSVCSWFAIMGGLKTADELLKRNIIVPSTCGLCFNAPETAAHLFFECSYSFAIITHIMPAAHGFLLKPNVMQLLDWIETTYSMNSGEKSFYLLAACCSIYFIWKERNDRRFGTSSHSFVTTAFVIKKAVLEKVYKWQNASILLELL</sequence>
<accession>A0A8T3BPP2</accession>
<keyword evidence="1" id="KW-0472">Membrane</keyword>
<dbReference type="Gene3D" id="3.30.70.270">
    <property type="match status" value="1"/>
</dbReference>
<dbReference type="CDD" id="cd01650">
    <property type="entry name" value="RT_nLTR_like"/>
    <property type="match status" value="1"/>
</dbReference>
<dbReference type="EMBL" id="JAGYWB010000006">
    <property type="protein sequence ID" value="KAI0519028.1"/>
    <property type="molecule type" value="Genomic_DNA"/>
</dbReference>
<evidence type="ECO:0000256" key="1">
    <source>
        <dbReference type="SAM" id="Phobius"/>
    </source>
</evidence>
<feature type="domain" description="Reverse transcriptase" evidence="2">
    <location>
        <begin position="116"/>
        <end position="386"/>
    </location>
</feature>
<name>A0A8T3BPP2_DENNO</name>
<dbReference type="Proteomes" id="UP000829196">
    <property type="component" value="Unassembled WGS sequence"/>
</dbReference>
<keyword evidence="4" id="KW-1185">Reference proteome</keyword>
<keyword evidence="1" id="KW-1133">Transmembrane helix</keyword>
<evidence type="ECO:0000259" key="2">
    <source>
        <dbReference type="PROSITE" id="PS50878"/>
    </source>
</evidence>
<dbReference type="SUPFAM" id="SSF56672">
    <property type="entry name" value="DNA/RNA polymerases"/>
    <property type="match status" value="1"/>
</dbReference>
<evidence type="ECO:0000313" key="4">
    <source>
        <dbReference type="Proteomes" id="UP000829196"/>
    </source>
</evidence>
<proteinExistence type="predicted"/>
<gene>
    <name evidence="3" type="ORF">KFK09_006467</name>
</gene>
<dbReference type="PANTHER" id="PTHR33116:SF78">
    <property type="entry name" value="OS12G0587133 PROTEIN"/>
    <property type="match status" value="1"/>
</dbReference>
<keyword evidence="1" id="KW-0812">Transmembrane</keyword>
<comment type="caution">
    <text evidence="3">The sequence shown here is derived from an EMBL/GenBank/DDBJ whole genome shotgun (WGS) entry which is preliminary data.</text>
</comment>
<dbReference type="InterPro" id="IPR000477">
    <property type="entry name" value="RT_dom"/>
</dbReference>
<dbReference type="PROSITE" id="PS50878">
    <property type="entry name" value="RT_POL"/>
    <property type="match status" value="1"/>
</dbReference>
<organism evidence="3 4">
    <name type="scientific">Dendrobium nobile</name>
    <name type="common">Orchid</name>
    <dbReference type="NCBI Taxonomy" id="94219"/>
    <lineage>
        <taxon>Eukaryota</taxon>
        <taxon>Viridiplantae</taxon>
        <taxon>Streptophyta</taxon>
        <taxon>Embryophyta</taxon>
        <taxon>Tracheophyta</taxon>
        <taxon>Spermatophyta</taxon>
        <taxon>Magnoliopsida</taxon>
        <taxon>Liliopsida</taxon>
        <taxon>Asparagales</taxon>
        <taxon>Orchidaceae</taxon>
        <taxon>Epidendroideae</taxon>
        <taxon>Malaxideae</taxon>
        <taxon>Dendrobiinae</taxon>
        <taxon>Dendrobium</taxon>
    </lineage>
</organism>
<dbReference type="OrthoDB" id="675770at2759"/>
<dbReference type="Pfam" id="PF13966">
    <property type="entry name" value="zf-RVT"/>
    <property type="match status" value="1"/>
</dbReference>
<evidence type="ECO:0000313" key="3">
    <source>
        <dbReference type="EMBL" id="KAI0519028.1"/>
    </source>
</evidence>
<dbReference type="PANTHER" id="PTHR33116">
    <property type="entry name" value="REVERSE TRANSCRIPTASE ZINC-BINDING DOMAIN-CONTAINING PROTEIN-RELATED-RELATED"/>
    <property type="match status" value="1"/>
</dbReference>
<dbReference type="InterPro" id="IPR026960">
    <property type="entry name" value="RVT-Znf"/>
</dbReference>
<dbReference type="Pfam" id="PF00078">
    <property type="entry name" value="RVT_1"/>
    <property type="match status" value="1"/>
</dbReference>
<dbReference type="AlphaFoldDB" id="A0A8T3BPP2"/>
<protein>
    <recommendedName>
        <fullName evidence="2">Reverse transcriptase domain-containing protein</fullName>
    </recommendedName>
</protein>
<dbReference type="InterPro" id="IPR043502">
    <property type="entry name" value="DNA/RNA_pol_sf"/>
</dbReference>
<reference evidence="3" key="1">
    <citation type="journal article" date="2022" name="Front. Genet.">
        <title>Chromosome-Scale Assembly of the Dendrobium nobile Genome Provides Insights Into the Molecular Mechanism of the Biosynthesis of the Medicinal Active Ingredient of Dendrobium.</title>
        <authorList>
            <person name="Xu Q."/>
            <person name="Niu S.-C."/>
            <person name="Li K.-L."/>
            <person name="Zheng P.-J."/>
            <person name="Zhang X.-J."/>
            <person name="Jia Y."/>
            <person name="Liu Y."/>
            <person name="Niu Y.-X."/>
            <person name="Yu L.-H."/>
            <person name="Chen D.-F."/>
            <person name="Zhang G.-Q."/>
        </authorList>
    </citation>
    <scope>NUCLEOTIDE SEQUENCE</scope>
    <source>
        <tissue evidence="3">Leaf</tissue>
    </source>
</reference>